<dbReference type="AlphaFoldDB" id="A0A6B2L3I7"/>
<protein>
    <recommendedName>
        <fullName evidence="1">RNA helicase</fullName>
        <ecNumber evidence="1">3.6.4.13</ecNumber>
    </recommendedName>
</protein>
<dbReference type="Gene3D" id="3.40.50.300">
    <property type="entry name" value="P-loop containing nucleotide triphosphate hydrolases"/>
    <property type="match status" value="2"/>
</dbReference>
<dbReference type="PROSITE" id="PS51192">
    <property type="entry name" value="HELICASE_ATP_BIND_1"/>
    <property type="match status" value="1"/>
</dbReference>
<dbReference type="SMART" id="SM00487">
    <property type="entry name" value="DEXDc"/>
    <property type="match status" value="1"/>
</dbReference>
<dbReference type="Pfam" id="PF00271">
    <property type="entry name" value="Helicase_C"/>
    <property type="match status" value="1"/>
</dbReference>
<dbReference type="EC" id="3.6.4.13" evidence="1"/>
<evidence type="ECO:0000256" key="5">
    <source>
        <dbReference type="ARBA" id="ARBA00022840"/>
    </source>
</evidence>
<name>A0A6B2L3I7_9EUKA</name>
<dbReference type="PROSITE" id="PS51193">
    <property type="entry name" value="HELICASE_ATP_BIND_2"/>
    <property type="match status" value="1"/>
</dbReference>
<dbReference type="InterPro" id="IPR011545">
    <property type="entry name" value="DEAD/DEAH_box_helicase_dom"/>
</dbReference>
<organism evidence="9">
    <name type="scientific">Arcella intermedia</name>
    <dbReference type="NCBI Taxonomy" id="1963864"/>
    <lineage>
        <taxon>Eukaryota</taxon>
        <taxon>Amoebozoa</taxon>
        <taxon>Tubulinea</taxon>
        <taxon>Elardia</taxon>
        <taxon>Arcellinida</taxon>
        <taxon>Sphaerothecina</taxon>
        <taxon>Arcellidae</taxon>
        <taxon>Arcella</taxon>
    </lineage>
</organism>
<dbReference type="InterPro" id="IPR014001">
    <property type="entry name" value="Helicase_ATP-bd"/>
</dbReference>
<sequence>MVDPVELERIMKEHNIVIEGSNYPQPITNFNEIPNIPQSLLQHLSKFKKPTPIQMAAIPTLLSGRDMIGIAETGSGKTLAYLIPLICYLQTQPPSLPGEGPLSILIAPTRELVEQIYSELLKLFALMSAQVFPRKILGLCGGLPLGGQLKALTGGVDILVATPGRLLDLVEKEAFGLDRLHYLVFDEVDRMLLNYYQREEDCQSHKREETMEEQLRKFLLQCNLCPRQTCMFSATLPTALERLARSALWNEITIYVKDSKSLKDNISVPTNITQNVLFMHSYLKKKSLLKVLRSISHPPVLIFCHAIQTVDNIVNFLKSEQFHVVGLHSEKSQSFRFRVIQAFKTGQVDVLVATDLASRGIHVDDISHVIVYDMPDAIETYVHQIGRCGRAGQAGQVTAFLTYQCKCAKQLKDLLKRNKQTIPPELKDTQQFGQKVIPTPFGDKIIFPDQNPN</sequence>
<keyword evidence="4" id="KW-0347">Helicase</keyword>
<evidence type="ECO:0000256" key="1">
    <source>
        <dbReference type="ARBA" id="ARBA00012552"/>
    </source>
</evidence>
<evidence type="ECO:0000259" key="7">
    <source>
        <dbReference type="PROSITE" id="PS51193"/>
    </source>
</evidence>
<dbReference type="GO" id="GO:0003724">
    <property type="term" value="F:RNA helicase activity"/>
    <property type="evidence" value="ECO:0007669"/>
    <property type="project" value="UniProtKB-EC"/>
</dbReference>
<dbReference type="SUPFAM" id="SSF52540">
    <property type="entry name" value="P-loop containing nucleoside triphosphate hydrolases"/>
    <property type="match status" value="1"/>
</dbReference>
<accession>A0A6B2L3I7</accession>
<dbReference type="InterPro" id="IPR001650">
    <property type="entry name" value="Helicase_C-like"/>
</dbReference>
<dbReference type="PROSITE" id="PS51194">
    <property type="entry name" value="HELICASE_CTER"/>
    <property type="match status" value="1"/>
</dbReference>
<evidence type="ECO:0000256" key="4">
    <source>
        <dbReference type="ARBA" id="ARBA00022806"/>
    </source>
</evidence>
<evidence type="ECO:0000259" key="8">
    <source>
        <dbReference type="PROSITE" id="PS51194"/>
    </source>
</evidence>
<dbReference type="CDD" id="cd18787">
    <property type="entry name" value="SF2_C_DEAD"/>
    <property type="match status" value="1"/>
</dbReference>
<proteinExistence type="predicted"/>
<dbReference type="GO" id="GO:0005524">
    <property type="term" value="F:ATP binding"/>
    <property type="evidence" value="ECO:0007669"/>
    <property type="project" value="UniProtKB-KW"/>
</dbReference>
<reference evidence="9" key="1">
    <citation type="journal article" date="2020" name="J. Eukaryot. Microbiol.">
        <title>De novo Sequencing, Assembly and Annotation of the Transcriptome for the Free-Living Testate Amoeba Arcella intermedia.</title>
        <authorList>
            <person name="Ribeiro G.M."/>
            <person name="Porfirio-Sousa A.L."/>
            <person name="Maurer-Alcala X.X."/>
            <person name="Katz L.A."/>
            <person name="Lahr D.J.G."/>
        </authorList>
    </citation>
    <scope>NUCLEOTIDE SEQUENCE</scope>
</reference>
<dbReference type="GO" id="GO:0016787">
    <property type="term" value="F:hydrolase activity"/>
    <property type="evidence" value="ECO:0007669"/>
    <property type="project" value="UniProtKB-KW"/>
</dbReference>
<dbReference type="Pfam" id="PF00270">
    <property type="entry name" value="DEAD"/>
    <property type="match status" value="1"/>
</dbReference>
<dbReference type="CDD" id="cd00268">
    <property type="entry name" value="DEADc"/>
    <property type="match status" value="1"/>
</dbReference>
<dbReference type="PANTHER" id="PTHR47958">
    <property type="entry name" value="ATP-DEPENDENT RNA HELICASE DBP3"/>
    <property type="match status" value="1"/>
</dbReference>
<keyword evidence="2" id="KW-0547">Nucleotide-binding</keyword>
<keyword evidence="3" id="KW-0378">Hydrolase</keyword>
<dbReference type="SMART" id="SM00490">
    <property type="entry name" value="HELICc"/>
    <property type="match status" value="1"/>
</dbReference>
<dbReference type="InterPro" id="IPR044742">
    <property type="entry name" value="DEAD/DEAH_RhlB"/>
</dbReference>
<dbReference type="EMBL" id="GIBP01002573">
    <property type="protein sequence ID" value="NDV31542.1"/>
    <property type="molecule type" value="Transcribed_RNA"/>
</dbReference>
<dbReference type="InterPro" id="IPR014013">
    <property type="entry name" value="Helic_SF1/SF2_ATP-bd_DinG/Rad3"/>
</dbReference>
<feature type="domain" description="Helicase C-terminal" evidence="8">
    <location>
        <begin position="287"/>
        <end position="430"/>
    </location>
</feature>
<evidence type="ECO:0000256" key="2">
    <source>
        <dbReference type="ARBA" id="ARBA00022741"/>
    </source>
</evidence>
<keyword evidence="5" id="KW-0067">ATP-binding</keyword>
<feature type="domain" description="Helicase ATP-binding" evidence="7">
    <location>
        <begin position="40"/>
        <end position="363"/>
    </location>
</feature>
<evidence type="ECO:0000259" key="6">
    <source>
        <dbReference type="PROSITE" id="PS51192"/>
    </source>
</evidence>
<dbReference type="InterPro" id="IPR027417">
    <property type="entry name" value="P-loop_NTPase"/>
</dbReference>
<evidence type="ECO:0000313" key="9">
    <source>
        <dbReference type="EMBL" id="NDV31542.1"/>
    </source>
</evidence>
<feature type="domain" description="Helicase ATP-binding" evidence="6">
    <location>
        <begin position="58"/>
        <end position="254"/>
    </location>
</feature>
<evidence type="ECO:0000256" key="3">
    <source>
        <dbReference type="ARBA" id="ARBA00022801"/>
    </source>
</evidence>
<dbReference type="GO" id="GO:0003676">
    <property type="term" value="F:nucleic acid binding"/>
    <property type="evidence" value="ECO:0007669"/>
    <property type="project" value="InterPro"/>
</dbReference>